<evidence type="ECO:0000313" key="3">
    <source>
        <dbReference type="Proteomes" id="UP000263486"/>
    </source>
</evidence>
<keyword evidence="3" id="KW-1185">Reference proteome</keyword>
<sequence>MKRNIIKFICFMFVLTVIPTIILNLNIRDSTTSFFGGYLGGLVAVGGVYWQVTRKERVEKEKKEEDVKNYIKFILNRNFQTFFFHITHRELGLFSRNAFHAKVSNPLINFNQEYINSNINTILSLKNGEKILRINDKIISYSKLFDILFASKKNEVGAKIFSLLLKIKANDATLKISSLNNSIVLFSNLLFYYNNGMVCSPKLKEQFLKNFLYLDLSLKETNDYKNILNKLDIKDLSTSKTALHLLLNLMYQMMTLIRDITNESEKIEMKNESEYSKVMNELEEVSVEIYELRNLFFNISTEISEILTTIDEFFKEQENNN</sequence>
<comment type="caution">
    <text evidence="2">The sequence shown here is derived from an EMBL/GenBank/DDBJ whole genome shotgun (WGS) entry which is preliminary data.</text>
</comment>
<dbReference type="Proteomes" id="UP000263486">
    <property type="component" value="Unassembled WGS sequence"/>
</dbReference>
<keyword evidence="1" id="KW-1133">Transmembrane helix</keyword>
<dbReference type="RefSeq" id="WP_114641480.1">
    <property type="nucleotide sequence ID" value="NZ_JAACIO010000004.1"/>
</dbReference>
<organism evidence="2 3">
    <name type="scientific">Psychrilyobacter piezotolerans</name>
    <dbReference type="NCBI Taxonomy" id="2293438"/>
    <lineage>
        <taxon>Bacteria</taxon>
        <taxon>Fusobacteriati</taxon>
        <taxon>Fusobacteriota</taxon>
        <taxon>Fusobacteriia</taxon>
        <taxon>Fusobacteriales</taxon>
        <taxon>Fusobacteriaceae</taxon>
        <taxon>Psychrilyobacter</taxon>
    </lineage>
</organism>
<feature type="transmembrane region" description="Helical" evidence="1">
    <location>
        <begin position="5"/>
        <end position="27"/>
    </location>
</feature>
<reference evidence="2 3" key="1">
    <citation type="submission" date="2018-08" db="EMBL/GenBank/DDBJ databases">
        <title>Draft genome sequence of Psychrilyobacter sp. strain SD5 isolated from Black Sea water.</title>
        <authorList>
            <person name="Yadav S."/>
            <person name="Villanueva L."/>
            <person name="Damste J.S.S."/>
        </authorList>
    </citation>
    <scope>NUCLEOTIDE SEQUENCE [LARGE SCALE GENOMIC DNA]</scope>
    <source>
        <strain evidence="2 3">SD5</strain>
    </source>
</reference>
<evidence type="ECO:0000313" key="2">
    <source>
        <dbReference type="EMBL" id="REI42439.1"/>
    </source>
</evidence>
<feature type="transmembrane region" description="Helical" evidence="1">
    <location>
        <begin position="33"/>
        <end position="52"/>
    </location>
</feature>
<proteinExistence type="predicted"/>
<accession>A0ABX9KJD8</accession>
<keyword evidence="1" id="KW-0812">Transmembrane</keyword>
<evidence type="ECO:0008006" key="4">
    <source>
        <dbReference type="Google" id="ProtNLM"/>
    </source>
</evidence>
<gene>
    <name evidence="2" type="ORF">DYH56_03540</name>
</gene>
<protein>
    <recommendedName>
        <fullName evidence="4">5-bromo-4-chloroindolyl phosphate hydrolysis protein</fullName>
    </recommendedName>
</protein>
<dbReference type="EMBL" id="QUAJ01000004">
    <property type="protein sequence ID" value="REI42439.1"/>
    <property type="molecule type" value="Genomic_DNA"/>
</dbReference>
<name>A0ABX9KJD8_9FUSO</name>
<keyword evidence="1" id="KW-0472">Membrane</keyword>
<evidence type="ECO:0000256" key="1">
    <source>
        <dbReference type="SAM" id="Phobius"/>
    </source>
</evidence>